<dbReference type="HAMAP" id="MF_00054_B">
    <property type="entry name" value="EF_G_EF_2_B"/>
    <property type="match status" value="1"/>
</dbReference>
<dbReference type="InterPro" id="IPR027417">
    <property type="entry name" value="P-loop_NTPase"/>
</dbReference>
<dbReference type="InterPro" id="IPR004161">
    <property type="entry name" value="EFTu-like_2"/>
</dbReference>
<dbReference type="FunFam" id="2.40.30.10:FF:000006">
    <property type="entry name" value="Elongation factor G"/>
    <property type="match status" value="1"/>
</dbReference>
<dbReference type="PROSITE" id="PS51722">
    <property type="entry name" value="G_TR_2"/>
    <property type="match status" value="1"/>
</dbReference>
<dbReference type="GO" id="GO:0005737">
    <property type="term" value="C:cytoplasm"/>
    <property type="evidence" value="ECO:0007669"/>
    <property type="project" value="UniProtKB-SubCell"/>
</dbReference>
<dbReference type="CDD" id="cd16262">
    <property type="entry name" value="EFG_III"/>
    <property type="match status" value="1"/>
</dbReference>
<dbReference type="Pfam" id="PF14492">
    <property type="entry name" value="EFG_III"/>
    <property type="match status" value="1"/>
</dbReference>
<feature type="binding site" evidence="6">
    <location>
        <begin position="17"/>
        <end position="24"/>
    </location>
    <ligand>
        <name>GTP</name>
        <dbReference type="ChEBI" id="CHEBI:37565"/>
    </ligand>
</feature>
<dbReference type="FunFam" id="3.30.230.10:FF:000003">
    <property type="entry name" value="Elongation factor G"/>
    <property type="match status" value="1"/>
</dbReference>
<keyword evidence="6" id="KW-0963">Cytoplasm</keyword>
<dbReference type="NCBIfam" id="TIGR00231">
    <property type="entry name" value="small_GTP"/>
    <property type="match status" value="1"/>
</dbReference>
<dbReference type="Gene3D" id="3.30.70.870">
    <property type="entry name" value="Elongation Factor G (Translational Gtpase), domain 3"/>
    <property type="match status" value="1"/>
</dbReference>
<comment type="caution">
    <text evidence="9">The sequence shown here is derived from an EMBL/GenBank/DDBJ whole genome shotgun (WGS) entry which is preliminary data.</text>
</comment>
<dbReference type="PANTHER" id="PTHR43261:SF1">
    <property type="entry name" value="RIBOSOME-RELEASING FACTOR 2, MITOCHONDRIAL"/>
    <property type="match status" value="1"/>
</dbReference>
<dbReference type="InterPro" id="IPR035647">
    <property type="entry name" value="EFG_III/V"/>
</dbReference>
<reference evidence="9 10" key="1">
    <citation type="journal article" date="2016" name="Nat. Commun.">
        <title>Thousands of microbial genomes shed light on interconnected biogeochemical processes in an aquifer system.</title>
        <authorList>
            <person name="Anantharaman K."/>
            <person name="Brown C.T."/>
            <person name="Hug L.A."/>
            <person name="Sharon I."/>
            <person name="Castelle C.J."/>
            <person name="Probst A.J."/>
            <person name="Thomas B.C."/>
            <person name="Singh A."/>
            <person name="Wilkins M.J."/>
            <person name="Karaoz U."/>
            <person name="Brodie E.L."/>
            <person name="Williams K.H."/>
            <person name="Hubbard S.S."/>
            <person name="Banfield J.F."/>
        </authorList>
    </citation>
    <scope>NUCLEOTIDE SEQUENCE [LARGE SCALE GENOMIC DNA]</scope>
</reference>
<dbReference type="Pfam" id="PF00009">
    <property type="entry name" value="GTP_EFTU"/>
    <property type="match status" value="1"/>
</dbReference>
<dbReference type="InterPro" id="IPR000795">
    <property type="entry name" value="T_Tr_GTP-bd_dom"/>
</dbReference>
<evidence type="ECO:0000256" key="5">
    <source>
        <dbReference type="ARBA" id="ARBA00023134"/>
    </source>
</evidence>
<dbReference type="CDD" id="cd03713">
    <property type="entry name" value="EFG_mtEFG_C"/>
    <property type="match status" value="1"/>
</dbReference>
<dbReference type="InterPro" id="IPR047872">
    <property type="entry name" value="EFG_IV"/>
</dbReference>
<comment type="subcellular location">
    <subcellularLocation>
        <location evidence="6">Cytoplasm</location>
    </subcellularLocation>
</comment>
<dbReference type="GO" id="GO:0032790">
    <property type="term" value="P:ribosome disassembly"/>
    <property type="evidence" value="ECO:0007669"/>
    <property type="project" value="TreeGrafter"/>
</dbReference>
<dbReference type="Gene3D" id="3.30.70.240">
    <property type="match status" value="1"/>
</dbReference>
<evidence type="ECO:0000256" key="7">
    <source>
        <dbReference type="NCBIfam" id="TIGR00484"/>
    </source>
</evidence>
<dbReference type="GO" id="GO:0003746">
    <property type="term" value="F:translation elongation factor activity"/>
    <property type="evidence" value="ECO:0007669"/>
    <property type="project" value="UniProtKB-UniRule"/>
</dbReference>
<dbReference type="SUPFAM" id="SSF54211">
    <property type="entry name" value="Ribosomal protein S5 domain 2-like"/>
    <property type="match status" value="1"/>
</dbReference>
<dbReference type="FunFam" id="3.30.70.240:FF:000001">
    <property type="entry name" value="Elongation factor G"/>
    <property type="match status" value="1"/>
</dbReference>
<dbReference type="Gene3D" id="3.40.50.300">
    <property type="entry name" value="P-loop containing nucleotide triphosphate hydrolases"/>
    <property type="match status" value="1"/>
</dbReference>
<evidence type="ECO:0000313" key="10">
    <source>
        <dbReference type="Proteomes" id="UP000176634"/>
    </source>
</evidence>
<comment type="similarity">
    <text evidence="1 6">Belongs to the TRAFAC class translation factor GTPase superfamily. Classic translation factor GTPase family. EF-G/EF-2 subfamily.</text>
</comment>
<sequence>MPREFPIEKTRNIGIMAHIDAGKTTTSERVLFYTGKKHKIGEVHEGEATMDWMEQEKERGITITSAATTCFWKGHRINLIDTPGHVDFTVEVERSLRVLDGAVAVFDASQGVEPQSETVWHQADKYNVPRVAFVNKMDKLGADFYMSLASVQERLSVNAVAVQLPIGQDSSFSGLVDIIQEKAFKFEGAKGENIIEMPVPEDMKELVATHRAKLMEKVAEANDTLMEKYLAGQSFSIDELKTGIRSMVIKGQIYPVLCGSALANIGVQLMLDAVVDYLPSPSDLPPIAGLNPDTNAEETRLALDKEPFCALAFKIATDPFVGKLIFFRVYSGTVSAGTYVYNSSNGEKERLGRIVRLHANQREDVSEVYAGEIAAAIGLKDVKTGDTLCDEDKPMVMYRPTFAEPVISMAIEPKTKADQEKIGMALQKLAEEDPTFRVHTDEETLQTIIAGMGELHLDILVDRMRREFKVEANVGKPQVAYKETIKISAEAEGKYIKQSGGKGQYGHCWIKVEPREQGAGYEFEDDTKGGSIPKEFIPAVEKGVKASLTRGIQAGYPVVDVKVTVYDGSYHEVDSSEMSFKMAGSMAFQAACKKANPIIMEPIMKVEVTTPEAYMGDVIGDLNSKRGQIQEMFDRGQVKVIKAIVPLASMFGYATTLRSVSQGRANYSMEFGHYAEVPRNVAETIIAGTQK</sequence>
<dbReference type="InterPro" id="IPR020568">
    <property type="entry name" value="Ribosomal_Su5_D2-typ_SF"/>
</dbReference>
<comment type="function">
    <text evidence="6">Catalyzes the GTP-dependent ribosomal translocation step during translation elongation. During this step, the ribosome changes from the pre-translocational (PRE) to the post-translocational (POST) state as the newly formed A-site-bound peptidyl-tRNA and P-site-bound deacylated tRNA move to the P and E sites, respectively. Catalyzes the coordinated movement of the two tRNA molecules, the mRNA and conformational changes in the ribosome.</text>
</comment>
<keyword evidence="4 6" id="KW-0648">Protein biosynthesis</keyword>
<dbReference type="InterPro" id="IPR005225">
    <property type="entry name" value="Small_GTP-bd"/>
</dbReference>
<dbReference type="InterPro" id="IPR005517">
    <property type="entry name" value="Transl_elong_EFG/EF2_IV"/>
</dbReference>
<evidence type="ECO:0000256" key="3">
    <source>
        <dbReference type="ARBA" id="ARBA00022768"/>
    </source>
</evidence>
<proteinExistence type="inferred from homology"/>
<dbReference type="NCBIfam" id="TIGR00484">
    <property type="entry name" value="EF-G"/>
    <property type="match status" value="1"/>
</dbReference>
<dbReference type="CDD" id="cd01434">
    <property type="entry name" value="EFG_mtEFG1_IV"/>
    <property type="match status" value="1"/>
</dbReference>
<evidence type="ECO:0000256" key="2">
    <source>
        <dbReference type="ARBA" id="ARBA00022741"/>
    </source>
</evidence>
<keyword evidence="3 6" id="KW-0251">Elongation factor</keyword>
<dbReference type="GO" id="GO:0005525">
    <property type="term" value="F:GTP binding"/>
    <property type="evidence" value="ECO:0007669"/>
    <property type="project" value="UniProtKB-UniRule"/>
</dbReference>
<dbReference type="Pfam" id="PF03144">
    <property type="entry name" value="GTP_EFTU_D2"/>
    <property type="match status" value="1"/>
</dbReference>
<dbReference type="Pfam" id="PF00679">
    <property type="entry name" value="EFG_C"/>
    <property type="match status" value="1"/>
</dbReference>
<evidence type="ECO:0000256" key="1">
    <source>
        <dbReference type="ARBA" id="ARBA00005870"/>
    </source>
</evidence>
<dbReference type="AlphaFoldDB" id="A0A1F6P938"/>
<feature type="domain" description="Tr-type G" evidence="8">
    <location>
        <begin position="8"/>
        <end position="282"/>
    </location>
</feature>
<gene>
    <name evidence="6" type="primary">fusA</name>
    <name evidence="9" type="ORF">A2563_03365</name>
</gene>
<dbReference type="FunFam" id="3.30.70.870:FF:000001">
    <property type="entry name" value="Elongation factor G"/>
    <property type="match status" value="1"/>
</dbReference>
<evidence type="ECO:0000259" key="8">
    <source>
        <dbReference type="PROSITE" id="PS51722"/>
    </source>
</evidence>
<feature type="binding site" evidence="6">
    <location>
        <begin position="81"/>
        <end position="85"/>
    </location>
    <ligand>
        <name>GTP</name>
        <dbReference type="ChEBI" id="CHEBI:37565"/>
    </ligand>
</feature>
<keyword evidence="2 6" id="KW-0547">Nucleotide-binding</keyword>
<dbReference type="InterPro" id="IPR009022">
    <property type="entry name" value="EFG_III"/>
</dbReference>
<dbReference type="InterPro" id="IPR004540">
    <property type="entry name" value="Transl_elong_EFG/EF2"/>
</dbReference>
<dbReference type="InterPro" id="IPR009000">
    <property type="entry name" value="Transl_B-barrel_sf"/>
</dbReference>
<dbReference type="CDD" id="cd04088">
    <property type="entry name" value="EFG_mtEFG_II"/>
    <property type="match status" value="1"/>
</dbReference>
<feature type="binding site" evidence="6">
    <location>
        <begin position="135"/>
        <end position="138"/>
    </location>
    <ligand>
        <name>GTP</name>
        <dbReference type="ChEBI" id="CHEBI:37565"/>
    </ligand>
</feature>
<accession>A0A1F6P938</accession>
<dbReference type="InterPro" id="IPR000640">
    <property type="entry name" value="EFG_V-like"/>
</dbReference>
<evidence type="ECO:0000313" key="9">
    <source>
        <dbReference type="EMBL" id="OGH92686.1"/>
    </source>
</evidence>
<dbReference type="PRINTS" id="PR00315">
    <property type="entry name" value="ELONGATNFCT"/>
</dbReference>
<dbReference type="GO" id="GO:0003924">
    <property type="term" value="F:GTPase activity"/>
    <property type="evidence" value="ECO:0007669"/>
    <property type="project" value="InterPro"/>
</dbReference>
<dbReference type="SMART" id="SM00889">
    <property type="entry name" value="EFG_IV"/>
    <property type="match status" value="1"/>
</dbReference>
<dbReference type="Gene3D" id="2.40.30.10">
    <property type="entry name" value="Translation factors"/>
    <property type="match status" value="1"/>
</dbReference>
<evidence type="ECO:0000256" key="4">
    <source>
        <dbReference type="ARBA" id="ARBA00022917"/>
    </source>
</evidence>
<protein>
    <recommendedName>
        <fullName evidence="6 7">Elongation factor G</fullName>
        <shortName evidence="6">EF-G</shortName>
    </recommendedName>
</protein>
<dbReference type="SUPFAM" id="SSF50447">
    <property type="entry name" value="Translation proteins"/>
    <property type="match status" value="1"/>
</dbReference>
<dbReference type="STRING" id="1798705.A2563_03365"/>
<dbReference type="CDD" id="cd01886">
    <property type="entry name" value="EF-G"/>
    <property type="match status" value="1"/>
</dbReference>
<dbReference type="NCBIfam" id="NF009379">
    <property type="entry name" value="PRK12740.1-3"/>
    <property type="match status" value="1"/>
</dbReference>
<dbReference type="InterPro" id="IPR041095">
    <property type="entry name" value="EFG_II"/>
</dbReference>
<dbReference type="Pfam" id="PF03764">
    <property type="entry name" value="EFG_IV"/>
    <property type="match status" value="1"/>
</dbReference>
<dbReference type="Proteomes" id="UP000176634">
    <property type="component" value="Unassembled WGS sequence"/>
</dbReference>
<dbReference type="InterPro" id="IPR031157">
    <property type="entry name" value="G_TR_CS"/>
</dbReference>
<dbReference type="PROSITE" id="PS00301">
    <property type="entry name" value="G_TR_1"/>
    <property type="match status" value="1"/>
</dbReference>
<dbReference type="NCBIfam" id="NF009381">
    <property type="entry name" value="PRK12740.1-5"/>
    <property type="match status" value="1"/>
</dbReference>
<dbReference type="InterPro" id="IPR014721">
    <property type="entry name" value="Ribsml_uS5_D2-typ_fold_subgr"/>
</dbReference>
<keyword evidence="5 6" id="KW-0342">GTP-binding</keyword>
<dbReference type="SUPFAM" id="SSF52540">
    <property type="entry name" value="P-loop containing nucleoside triphosphate hydrolases"/>
    <property type="match status" value="1"/>
</dbReference>
<dbReference type="InterPro" id="IPR035649">
    <property type="entry name" value="EFG_V"/>
</dbReference>
<dbReference type="SMART" id="SM00838">
    <property type="entry name" value="EFG_C"/>
    <property type="match status" value="1"/>
</dbReference>
<name>A0A1F6P938_9BACT</name>
<dbReference type="SUPFAM" id="SSF54980">
    <property type="entry name" value="EF-G C-terminal domain-like"/>
    <property type="match status" value="2"/>
</dbReference>
<dbReference type="FunFam" id="3.40.50.300:FF:000029">
    <property type="entry name" value="Elongation factor G"/>
    <property type="match status" value="1"/>
</dbReference>
<dbReference type="Gene3D" id="3.30.230.10">
    <property type="match status" value="1"/>
</dbReference>
<evidence type="ECO:0000256" key="6">
    <source>
        <dbReference type="HAMAP-Rule" id="MF_00054"/>
    </source>
</evidence>
<dbReference type="PANTHER" id="PTHR43261">
    <property type="entry name" value="TRANSLATION ELONGATION FACTOR G-RELATED"/>
    <property type="match status" value="1"/>
</dbReference>
<organism evidence="9 10">
    <name type="scientific">Candidatus Magasanikbacteria bacterium RIFOXYD1_FULL_40_23</name>
    <dbReference type="NCBI Taxonomy" id="1798705"/>
    <lineage>
        <taxon>Bacteria</taxon>
        <taxon>Candidatus Magasanikiibacteriota</taxon>
    </lineage>
</organism>
<dbReference type="EMBL" id="MFRA01000005">
    <property type="protein sequence ID" value="OGH92686.1"/>
    <property type="molecule type" value="Genomic_DNA"/>
</dbReference>